<evidence type="ECO:0000313" key="9">
    <source>
        <dbReference type="EMBL" id="PRP73821.1"/>
    </source>
</evidence>
<dbReference type="STRING" id="1890364.A0A2P6MQ44"/>
<accession>A0A2P6MQ44</accession>
<name>A0A2P6MQ44_9EUKA</name>
<feature type="domain" description="Nodulin-like" evidence="7">
    <location>
        <begin position="18"/>
        <end position="208"/>
    </location>
</feature>
<dbReference type="Pfam" id="PF23262">
    <property type="entry name" value="NFD4_C"/>
    <property type="match status" value="1"/>
</dbReference>
<sequence>MSRKNALLSRQRCYWFNRWFTFAAAFVGLFCGGTAYLWGSYSGTVKSTEHLTQPQLNLLGVSFYFSQVAGLAVGVAFDKLGPRPSALLIGGGYGLFRFGLIYDWPLPCLSLSLVLVGLGSSGMYSSVVGPNIANFDARHKGKVVGVLVAMYGGASAILSPIYKNFFQSSTDPAAGLSKFLLILSLGLGGAGLLAVIFINFVPKEENEKVSQEPTEESPLLRQDEERSMDHQKSLQEMAYPQSDWLQSLTSLNFWLLFFSFIIGVGAGSSVIATVGQLAESLGGSEVTATLVALQAVFNALSRPFTGTISDLLANKISRPAFLSFALLIYSFTHLWLSFSTAKMLYFGVVLIGFCYGTTYVLIPVMVNDLFGAKHWGVNYAIINCGPAGGNYLFVLLQAAIYKSHCLPGHDDCQGPECFRLFFWIVAAISALGFVLSTVLWFRTAALYNLKQSIIRQQHEKTIN</sequence>
<evidence type="ECO:0000313" key="10">
    <source>
        <dbReference type="Proteomes" id="UP000241769"/>
    </source>
</evidence>
<dbReference type="SUPFAM" id="SSF103473">
    <property type="entry name" value="MFS general substrate transporter"/>
    <property type="match status" value="1"/>
</dbReference>
<comment type="caution">
    <text evidence="9">The sequence shown here is derived from an EMBL/GenBank/DDBJ whole genome shotgun (WGS) entry which is preliminary data.</text>
</comment>
<feature type="transmembrane region" description="Helical" evidence="6">
    <location>
        <begin position="420"/>
        <end position="441"/>
    </location>
</feature>
<protein>
    <submittedName>
        <fullName evidence="9">Uncharacterized protein</fullName>
    </submittedName>
</protein>
<feature type="transmembrane region" description="Helical" evidence="6">
    <location>
        <begin position="253"/>
        <end position="275"/>
    </location>
</feature>
<dbReference type="PANTHER" id="PTHR21576">
    <property type="entry name" value="UNCHARACTERIZED NODULIN-LIKE PROTEIN"/>
    <property type="match status" value="1"/>
</dbReference>
<proteinExistence type="predicted"/>
<feature type="transmembrane region" description="Helical" evidence="6">
    <location>
        <begin position="20"/>
        <end position="38"/>
    </location>
</feature>
<keyword evidence="10" id="KW-1185">Reference proteome</keyword>
<dbReference type="PANTHER" id="PTHR21576:SF158">
    <property type="entry name" value="RIBOSOMAL RNA-PROCESSING PROTEIN 12-LIKE CONSERVED DOMAIN-CONTAINING PROTEIN"/>
    <property type="match status" value="1"/>
</dbReference>
<evidence type="ECO:0000256" key="6">
    <source>
        <dbReference type="SAM" id="Phobius"/>
    </source>
</evidence>
<evidence type="ECO:0000259" key="8">
    <source>
        <dbReference type="Pfam" id="PF23262"/>
    </source>
</evidence>
<dbReference type="EMBL" id="MDYQ01000539">
    <property type="protein sequence ID" value="PRP73821.1"/>
    <property type="molecule type" value="Genomic_DNA"/>
</dbReference>
<evidence type="ECO:0000256" key="3">
    <source>
        <dbReference type="ARBA" id="ARBA00022989"/>
    </source>
</evidence>
<gene>
    <name evidence="9" type="ORF">PROFUN_10191</name>
</gene>
<feature type="transmembrane region" description="Helical" evidence="6">
    <location>
        <begin position="320"/>
        <end position="338"/>
    </location>
</feature>
<evidence type="ECO:0000256" key="5">
    <source>
        <dbReference type="SAM" id="MobiDB-lite"/>
    </source>
</evidence>
<keyword evidence="4 6" id="KW-0472">Membrane</keyword>
<dbReference type="InterPro" id="IPR010658">
    <property type="entry name" value="Nodulin-like"/>
</dbReference>
<feature type="transmembrane region" description="Helical" evidence="6">
    <location>
        <begin position="141"/>
        <end position="159"/>
    </location>
</feature>
<comment type="subcellular location">
    <subcellularLocation>
        <location evidence="1">Membrane</location>
        <topology evidence="1">Multi-pass membrane protein</topology>
    </subcellularLocation>
</comment>
<dbReference type="InParanoid" id="A0A2P6MQ44"/>
<dbReference type="Gene3D" id="1.20.1250.20">
    <property type="entry name" value="MFS general substrate transporter like domains"/>
    <property type="match status" value="2"/>
</dbReference>
<dbReference type="InterPro" id="IPR036259">
    <property type="entry name" value="MFS_trans_sf"/>
</dbReference>
<dbReference type="InterPro" id="IPR056555">
    <property type="entry name" value="NFD4_C"/>
</dbReference>
<feature type="transmembrane region" description="Helical" evidence="6">
    <location>
        <begin position="110"/>
        <end position="129"/>
    </location>
</feature>
<dbReference type="OrthoDB" id="410267at2759"/>
<keyword evidence="3 6" id="KW-1133">Transmembrane helix</keyword>
<dbReference type="FunCoup" id="A0A2P6MQ44">
    <property type="interactions" value="37"/>
</dbReference>
<evidence type="ECO:0000256" key="4">
    <source>
        <dbReference type="ARBA" id="ARBA00023136"/>
    </source>
</evidence>
<feature type="transmembrane region" description="Helical" evidence="6">
    <location>
        <begin position="58"/>
        <end position="77"/>
    </location>
</feature>
<feature type="transmembrane region" description="Helical" evidence="6">
    <location>
        <begin position="344"/>
        <end position="366"/>
    </location>
</feature>
<evidence type="ECO:0000256" key="2">
    <source>
        <dbReference type="ARBA" id="ARBA00022692"/>
    </source>
</evidence>
<feature type="transmembrane region" description="Helical" evidence="6">
    <location>
        <begin position="86"/>
        <end position="104"/>
    </location>
</feature>
<keyword evidence="2 6" id="KW-0812">Transmembrane</keyword>
<dbReference type="Proteomes" id="UP000241769">
    <property type="component" value="Unassembled WGS sequence"/>
</dbReference>
<organism evidence="9 10">
    <name type="scientific">Planoprotostelium fungivorum</name>
    <dbReference type="NCBI Taxonomy" id="1890364"/>
    <lineage>
        <taxon>Eukaryota</taxon>
        <taxon>Amoebozoa</taxon>
        <taxon>Evosea</taxon>
        <taxon>Variosea</taxon>
        <taxon>Cavosteliida</taxon>
        <taxon>Cavosteliaceae</taxon>
        <taxon>Planoprotostelium</taxon>
    </lineage>
</organism>
<reference evidence="9 10" key="1">
    <citation type="journal article" date="2018" name="Genome Biol. Evol.">
        <title>Multiple Roots of Fruiting Body Formation in Amoebozoa.</title>
        <authorList>
            <person name="Hillmann F."/>
            <person name="Forbes G."/>
            <person name="Novohradska S."/>
            <person name="Ferling I."/>
            <person name="Riege K."/>
            <person name="Groth M."/>
            <person name="Westermann M."/>
            <person name="Marz M."/>
            <person name="Spaller T."/>
            <person name="Winckler T."/>
            <person name="Schaap P."/>
            <person name="Glockner G."/>
        </authorList>
    </citation>
    <scope>NUCLEOTIDE SEQUENCE [LARGE SCALE GENOMIC DNA]</scope>
    <source>
        <strain evidence="9 10">Jena</strain>
    </source>
</reference>
<feature type="transmembrane region" description="Helical" evidence="6">
    <location>
        <begin position="179"/>
        <end position="201"/>
    </location>
</feature>
<dbReference type="GO" id="GO:0016020">
    <property type="term" value="C:membrane"/>
    <property type="evidence" value="ECO:0007669"/>
    <property type="project" value="UniProtKB-SubCell"/>
</dbReference>
<feature type="region of interest" description="Disordered" evidence="5">
    <location>
        <begin position="207"/>
        <end position="226"/>
    </location>
</feature>
<evidence type="ECO:0000259" key="7">
    <source>
        <dbReference type="Pfam" id="PF06813"/>
    </source>
</evidence>
<dbReference type="AlphaFoldDB" id="A0A2P6MQ44"/>
<feature type="domain" description="NFD4 C-terminal" evidence="8">
    <location>
        <begin position="248"/>
        <end position="448"/>
    </location>
</feature>
<evidence type="ECO:0000256" key="1">
    <source>
        <dbReference type="ARBA" id="ARBA00004141"/>
    </source>
</evidence>
<dbReference type="Pfam" id="PF06813">
    <property type="entry name" value="Nodulin-like"/>
    <property type="match status" value="1"/>
</dbReference>